<sequence length="190" mass="19730">MMSSCAVLALTWLAVPQGAGAQDAASAPTARGAAMVARVQARVVGIDPASNSVTLQGSGGRIAEVAVNPEVGDVKKLRLGDTVNIDYRNALLVRATKVKSTGIRERVDTEATVPASGGVMAQARVVEVIGTIERVDTKNRHVTLRGPNHTVTLDVAPDVSLAGIKAGDMVQARFESATAVQVLRDGQPIK</sequence>
<name>R4WW20_9BURK</name>
<evidence type="ECO:0008006" key="4">
    <source>
        <dbReference type="Google" id="ProtNLM"/>
    </source>
</evidence>
<dbReference type="EMBL" id="AP013059">
    <property type="protein sequence ID" value="BAN25240.1"/>
    <property type="molecule type" value="Genomic_DNA"/>
</dbReference>
<accession>R4WW20</accession>
<gene>
    <name evidence="2" type="ORF">BRPE64_BCDS05790</name>
</gene>
<proteinExistence type="predicted"/>
<evidence type="ECO:0000313" key="2">
    <source>
        <dbReference type="EMBL" id="BAN25240.1"/>
    </source>
</evidence>
<reference evidence="2 3" key="2">
    <citation type="journal article" date="2018" name="Int. J. Syst. Evol. Microbiol.">
        <title>Burkholderia insecticola sp. nov., a gut symbiotic bacterium of the bean bug Riptortus pedestris.</title>
        <authorList>
            <person name="Takeshita K."/>
            <person name="Tamaki H."/>
            <person name="Ohbayashi T."/>
            <person name="Meng X.-Y."/>
            <person name="Sone T."/>
            <person name="Mitani Y."/>
            <person name="Peeters C."/>
            <person name="Kikuchi Y."/>
            <person name="Vandamme P."/>
        </authorList>
    </citation>
    <scope>NUCLEOTIDE SEQUENCE [LARGE SCALE GENOMIC DNA]</scope>
    <source>
        <strain evidence="2">RPE64</strain>
    </source>
</reference>
<reference evidence="2 3" key="1">
    <citation type="journal article" date="2013" name="Genome Announc.">
        <title>Complete Genome Sequence of Burkholderia sp. Strain RPE64, Bacterial Symbiont of the Bean Bug Riptortus pedestris.</title>
        <authorList>
            <person name="Shibata T.F."/>
            <person name="Maeda T."/>
            <person name="Nikoh N."/>
            <person name="Yamaguchi K."/>
            <person name="Oshima K."/>
            <person name="Hattori M."/>
            <person name="Nishiyama T."/>
            <person name="Hasebe M."/>
            <person name="Fukatsu T."/>
            <person name="Kikuchi Y."/>
            <person name="Shigenobu S."/>
        </authorList>
    </citation>
    <scope>NUCLEOTIDE SEQUENCE [LARGE SCALE GENOMIC DNA]</scope>
</reference>
<evidence type="ECO:0000313" key="3">
    <source>
        <dbReference type="Proteomes" id="UP000013966"/>
    </source>
</evidence>
<dbReference type="PATRIC" id="fig|758793.3.peg.3485"/>
<protein>
    <recommendedName>
        <fullName evidence="4">DUF5666 domain-containing protein</fullName>
    </recommendedName>
</protein>
<dbReference type="Proteomes" id="UP000013966">
    <property type="component" value="Chromosome 2"/>
</dbReference>
<keyword evidence="3" id="KW-1185">Reference proteome</keyword>
<dbReference type="AlphaFoldDB" id="R4WW20"/>
<feature type="chain" id="PRO_5004372909" description="DUF5666 domain-containing protein" evidence="1">
    <location>
        <begin position="22"/>
        <end position="190"/>
    </location>
</feature>
<dbReference type="STRING" id="758793.BRPE64_BCDS05790"/>
<organism evidence="2 3">
    <name type="scientific">Caballeronia insecticola</name>
    <dbReference type="NCBI Taxonomy" id="758793"/>
    <lineage>
        <taxon>Bacteria</taxon>
        <taxon>Pseudomonadati</taxon>
        <taxon>Pseudomonadota</taxon>
        <taxon>Betaproteobacteria</taxon>
        <taxon>Burkholderiales</taxon>
        <taxon>Burkholderiaceae</taxon>
        <taxon>Caballeronia</taxon>
    </lineage>
</organism>
<dbReference type="HOGENOM" id="CLU_116618_0_0_4"/>
<keyword evidence="1" id="KW-0732">Signal</keyword>
<feature type="signal peptide" evidence="1">
    <location>
        <begin position="1"/>
        <end position="21"/>
    </location>
</feature>
<dbReference type="KEGG" id="buo:BRPE64_BCDS05790"/>
<evidence type="ECO:0000256" key="1">
    <source>
        <dbReference type="SAM" id="SignalP"/>
    </source>
</evidence>